<dbReference type="SUPFAM" id="SSF56047">
    <property type="entry name" value="Ribosomal protein S8"/>
    <property type="match status" value="1"/>
</dbReference>
<accession>A0A383V439</accession>
<feature type="compositionally biased region" description="Low complexity" evidence="2">
    <location>
        <begin position="127"/>
        <end position="143"/>
    </location>
</feature>
<feature type="region of interest" description="Disordered" evidence="2">
    <location>
        <begin position="286"/>
        <end position="321"/>
    </location>
</feature>
<evidence type="ECO:0000313" key="4">
    <source>
        <dbReference type="Proteomes" id="UP000256970"/>
    </source>
</evidence>
<protein>
    <submittedName>
        <fullName evidence="3">Uncharacterized protein</fullName>
    </submittedName>
</protein>
<dbReference type="GO" id="GO:0003735">
    <property type="term" value="F:structural constituent of ribosome"/>
    <property type="evidence" value="ECO:0007669"/>
    <property type="project" value="InterPro"/>
</dbReference>
<reference evidence="3 4" key="1">
    <citation type="submission" date="2016-10" db="EMBL/GenBank/DDBJ databases">
        <authorList>
            <person name="Cai Z."/>
        </authorList>
    </citation>
    <scope>NUCLEOTIDE SEQUENCE [LARGE SCALE GENOMIC DNA]</scope>
</reference>
<dbReference type="GO" id="GO:0005840">
    <property type="term" value="C:ribosome"/>
    <property type="evidence" value="ECO:0007669"/>
    <property type="project" value="InterPro"/>
</dbReference>
<feature type="region of interest" description="Disordered" evidence="2">
    <location>
        <begin position="117"/>
        <end position="161"/>
    </location>
</feature>
<evidence type="ECO:0000313" key="3">
    <source>
        <dbReference type="EMBL" id="SZX59713.1"/>
    </source>
</evidence>
<dbReference type="Proteomes" id="UP000256970">
    <property type="component" value="Unassembled WGS sequence"/>
</dbReference>
<dbReference type="Gene3D" id="3.30.1490.10">
    <property type="match status" value="1"/>
</dbReference>
<dbReference type="EMBL" id="FNXT01000020">
    <property type="protein sequence ID" value="SZX59713.1"/>
    <property type="molecule type" value="Genomic_DNA"/>
</dbReference>
<evidence type="ECO:0000256" key="1">
    <source>
        <dbReference type="SAM" id="Coils"/>
    </source>
</evidence>
<dbReference type="InterPro" id="IPR035987">
    <property type="entry name" value="Ribosomal_uS8_sf"/>
</dbReference>
<keyword evidence="4" id="KW-1185">Reference proteome</keyword>
<dbReference type="GO" id="GO:0006412">
    <property type="term" value="P:translation"/>
    <property type="evidence" value="ECO:0007669"/>
    <property type="project" value="InterPro"/>
</dbReference>
<feature type="coiled-coil region" evidence="1">
    <location>
        <begin position="244"/>
        <end position="271"/>
    </location>
</feature>
<organism evidence="3 4">
    <name type="scientific">Tetradesmus obliquus</name>
    <name type="common">Green alga</name>
    <name type="synonym">Acutodesmus obliquus</name>
    <dbReference type="NCBI Taxonomy" id="3088"/>
    <lineage>
        <taxon>Eukaryota</taxon>
        <taxon>Viridiplantae</taxon>
        <taxon>Chlorophyta</taxon>
        <taxon>core chlorophytes</taxon>
        <taxon>Chlorophyceae</taxon>
        <taxon>CS clade</taxon>
        <taxon>Sphaeropleales</taxon>
        <taxon>Scenedesmaceae</taxon>
        <taxon>Tetradesmus</taxon>
    </lineage>
</organism>
<evidence type="ECO:0000256" key="2">
    <source>
        <dbReference type="SAM" id="MobiDB-lite"/>
    </source>
</evidence>
<proteinExistence type="predicted"/>
<gene>
    <name evidence="3" type="ORF">BQ4739_LOCUS327</name>
</gene>
<dbReference type="AlphaFoldDB" id="A0A383V439"/>
<name>A0A383V439_TETOB</name>
<keyword evidence="1" id="KW-0175">Coiled coil</keyword>
<sequence length="321" mass="34453">MGRATPAIDWAAMDLGPSPDVLPNVVPMMAGVERAFDSYRMCAVPSRDALTEDIHILDPALMTQPVYQEFAGRFKQDHEQWTHPSSRKQQRLGLGDLQATELTFGQLHKQPLVFLGGQRPARRPPLAGQASAAAEAGAASRPAISHEGFTPPLSLNSPTPKSIKLLSKPSHQRWAGLQELLAMRRRSRPGVFLLSSPQGLITDIDAELRGSGGMLLAHIGLPLSHVWDARGAAGAVVASRLSSRQASLRAASQYLQELEEVEEARMVLSAEAAERLQLLALQEAAGRQPGLSSSRGSSRGSSSSSSSSSADGRGRRRHARS</sequence>
<feature type="compositionally biased region" description="Low complexity" evidence="2">
    <location>
        <begin position="286"/>
        <end position="311"/>
    </location>
</feature>